<comment type="similarity">
    <text evidence="2">Belongs to the organo anion transporter (TC 2.A.60) family.</text>
</comment>
<dbReference type="GO" id="GO:0043252">
    <property type="term" value="P:sodium-independent organic anion transport"/>
    <property type="evidence" value="ECO:0007669"/>
    <property type="project" value="TreeGrafter"/>
</dbReference>
<sequence length="748" mass="82729">MSGKKPPPGHFLCGMANWHPAWLQKYATTKYFMGVYGLLGTIQAMSYMYFIVTLTTLEKRFKIPSQTTGIVLSGNEISQIMLSLILSYIGGQRNRPRWIAWGIVLCGISCYILVLPHFIYGAGDEVLQLTKEYQDGLLNTSLAVDVTSVNTSSRAHSTPERLCGVGRGEDNCDNLFTYVPLVLIFCSQFVLGVGNTLYYALGQTYLDDNTKRTNTPFMLAVAMSLRMIGPVFGFLFGYISLNTFIDPTKTPLIDDKDPRWLGAWWLGWVILGTLMCMFSGLIGLFPKQLPKKTDAEKRNSHVPHVLRHDELRREEGLSLSSRFSSNAALDTIGAGANADLPKLKDFPRALMRLLRNRVLIFNITSAVFYILGAAGFMTFLTKYMEVQFHKAAHSATVVVGPVSILGMVVGLFASGIVISKKKPAVSKVLMWNVFVGCVYICGQISYAFLYCPDSVSMAHVGNFNLTSNCNANCSCEGVPYSPVCHLPSDTTYFSACHAGCRNWDGDNKVYDNCACLQESVNSVPAFGGAAVQQMLLEEQQQPTEMSLAGSSTDLDMDLSSVPLLNDDYSTEDLLTRSKRAVADLVLRPGICTEGCDTAFWTFSVASTIVNWFGSSGRIGNVLVNYRAVAHEDKSFAQGLALMMISLFALIPGPIIFGRIIDSTCLVWTQTCSGTGNCQLYDQTRFRYSVNFLACGFTFIGVIFDLLVWYYGRGIDLYGENETRQQEQPNRRDQPITPLLARRAEQGDD</sequence>
<gene>
    <name evidence="11" type="primary">Dgri\GH11676</name>
    <name evidence="11" type="ORF">Dgri_GH11676</name>
</gene>
<dbReference type="InterPro" id="IPR002350">
    <property type="entry name" value="Kazal_dom"/>
</dbReference>
<organism evidence="12">
    <name type="scientific">Drosophila grimshawi</name>
    <name type="common">Hawaiian fruit fly</name>
    <name type="synonym">Idiomyia grimshawi</name>
    <dbReference type="NCBI Taxonomy" id="7222"/>
    <lineage>
        <taxon>Eukaryota</taxon>
        <taxon>Metazoa</taxon>
        <taxon>Ecdysozoa</taxon>
        <taxon>Arthropoda</taxon>
        <taxon>Hexapoda</taxon>
        <taxon>Insecta</taxon>
        <taxon>Pterygota</taxon>
        <taxon>Neoptera</taxon>
        <taxon>Endopterygota</taxon>
        <taxon>Diptera</taxon>
        <taxon>Brachycera</taxon>
        <taxon>Muscomorpha</taxon>
        <taxon>Ephydroidea</taxon>
        <taxon>Drosophilidae</taxon>
        <taxon>Drosophila</taxon>
        <taxon>Hawaiian Drosophila</taxon>
    </lineage>
</organism>
<feature type="transmembrane region" description="Helical" evidence="9">
    <location>
        <begin position="98"/>
        <end position="120"/>
    </location>
</feature>
<dbReference type="AlphaFoldDB" id="B4JCP9"/>
<name>B4JCP9_DROGR</name>
<dbReference type="EMBL" id="CH916368">
    <property type="protein sequence ID" value="EDW04213.1"/>
    <property type="molecule type" value="Genomic_DNA"/>
</dbReference>
<dbReference type="FunCoup" id="B4JCP9">
    <property type="interactions" value="1"/>
</dbReference>
<dbReference type="InParanoid" id="B4JCP9"/>
<protein>
    <submittedName>
        <fullName evidence="11">GH11676</fullName>
    </submittedName>
</protein>
<evidence type="ECO:0000256" key="3">
    <source>
        <dbReference type="ARBA" id="ARBA00022475"/>
    </source>
</evidence>
<dbReference type="Proteomes" id="UP000001070">
    <property type="component" value="Unassembled WGS sequence"/>
</dbReference>
<keyword evidence="4 9" id="KW-0812">Transmembrane</keyword>
<dbReference type="OMA" id="MANWHPA"/>
<reference evidence="11 12" key="1">
    <citation type="journal article" date="2007" name="Nature">
        <title>Evolution of genes and genomes on the Drosophila phylogeny.</title>
        <authorList>
            <consortium name="Drosophila 12 Genomes Consortium"/>
            <person name="Clark A.G."/>
            <person name="Eisen M.B."/>
            <person name="Smith D.R."/>
            <person name="Bergman C.M."/>
            <person name="Oliver B."/>
            <person name="Markow T.A."/>
            <person name="Kaufman T.C."/>
            <person name="Kellis M."/>
            <person name="Gelbart W."/>
            <person name="Iyer V.N."/>
            <person name="Pollard D.A."/>
            <person name="Sackton T.B."/>
            <person name="Larracuente A.M."/>
            <person name="Singh N.D."/>
            <person name="Abad J.P."/>
            <person name="Abt D.N."/>
            <person name="Adryan B."/>
            <person name="Aguade M."/>
            <person name="Akashi H."/>
            <person name="Anderson W.W."/>
            <person name="Aquadro C.F."/>
            <person name="Ardell D.H."/>
            <person name="Arguello R."/>
            <person name="Artieri C.G."/>
            <person name="Barbash D.A."/>
            <person name="Barker D."/>
            <person name="Barsanti P."/>
            <person name="Batterham P."/>
            <person name="Batzoglou S."/>
            <person name="Begun D."/>
            <person name="Bhutkar A."/>
            <person name="Blanco E."/>
            <person name="Bosak S.A."/>
            <person name="Bradley R.K."/>
            <person name="Brand A.D."/>
            <person name="Brent M.R."/>
            <person name="Brooks A.N."/>
            <person name="Brown R.H."/>
            <person name="Butlin R.K."/>
            <person name="Caggese C."/>
            <person name="Calvi B.R."/>
            <person name="Bernardo de Carvalho A."/>
            <person name="Caspi A."/>
            <person name="Castrezana S."/>
            <person name="Celniker S.E."/>
            <person name="Chang J.L."/>
            <person name="Chapple C."/>
            <person name="Chatterji S."/>
            <person name="Chinwalla A."/>
            <person name="Civetta A."/>
            <person name="Clifton S.W."/>
            <person name="Comeron J.M."/>
            <person name="Costello J.C."/>
            <person name="Coyne J.A."/>
            <person name="Daub J."/>
            <person name="David R.G."/>
            <person name="Delcher A.L."/>
            <person name="Delehaunty K."/>
            <person name="Do C.B."/>
            <person name="Ebling H."/>
            <person name="Edwards K."/>
            <person name="Eickbush T."/>
            <person name="Evans J.D."/>
            <person name="Filipski A."/>
            <person name="Findeiss S."/>
            <person name="Freyhult E."/>
            <person name="Fulton L."/>
            <person name="Fulton R."/>
            <person name="Garcia A.C."/>
            <person name="Gardiner A."/>
            <person name="Garfield D.A."/>
            <person name="Garvin B.E."/>
            <person name="Gibson G."/>
            <person name="Gilbert D."/>
            <person name="Gnerre S."/>
            <person name="Godfrey J."/>
            <person name="Good R."/>
            <person name="Gotea V."/>
            <person name="Gravely B."/>
            <person name="Greenberg A.J."/>
            <person name="Griffiths-Jones S."/>
            <person name="Gross S."/>
            <person name="Guigo R."/>
            <person name="Gustafson E.A."/>
            <person name="Haerty W."/>
            <person name="Hahn M.W."/>
            <person name="Halligan D.L."/>
            <person name="Halpern A.L."/>
            <person name="Halter G.M."/>
            <person name="Han M.V."/>
            <person name="Heger A."/>
            <person name="Hillier L."/>
            <person name="Hinrichs A.S."/>
            <person name="Holmes I."/>
            <person name="Hoskins R.A."/>
            <person name="Hubisz M.J."/>
            <person name="Hultmark D."/>
            <person name="Huntley M.A."/>
            <person name="Jaffe D.B."/>
            <person name="Jagadeeshan S."/>
            <person name="Jeck W.R."/>
            <person name="Johnson J."/>
            <person name="Jones C.D."/>
            <person name="Jordan W.C."/>
            <person name="Karpen G.H."/>
            <person name="Kataoka E."/>
            <person name="Keightley P.D."/>
            <person name="Kheradpour P."/>
            <person name="Kirkness E.F."/>
            <person name="Koerich L.B."/>
            <person name="Kristiansen K."/>
            <person name="Kudrna D."/>
            <person name="Kulathinal R.J."/>
            <person name="Kumar S."/>
            <person name="Kwok R."/>
            <person name="Lander E."/>
            <person name="Langley C.H."/>
            <person name="Lapoint R."/>
            <person name="Lazzaro B.P."/>
            <person name="Lee S.J."/>
            <person name="Levesque L."/>
            <person name="Li R."/>
            <person name="Lin C.F."/>
            <person name="Lin M.F."/>
            <person name="Lindblad-Toh K."/>
            <person name="Llopart A."/>
            <person name="Long M."/>
            <person name="Low L."/>
            <person name="Lozovsky E."/>
            <person name="Lu J."/>
            <person name="Luo M."/>
            <person name="Machado C.A."/>
            <person name="Makalowski W."/>
            <person name="Marzo M."/>
            <person name="Matsuda M."/>
            <person name="Matzkin L."/>
            <person name="McAllister B."/>
            <person name="McBride C.S."/>
            <person name="McKernan B."/>
            <person name="McKernan K."/>
            <person name="Mendez-Lago M."/>
            <person name="Minx P."/>
            <person name="Mollenhauer M.U."/>
            <person name="Montooth K."/>
            <person name="Mount S.M."/>
            <person name="Mu X."/>
            <person name="Myers E."/>
            <person name="Negre B."/>
            <person name="Newfeld S."/>
            <person name="Nielsen R."/>
            <person name="Noor M.A."/>
            <person name="O'Grady P."/>
            <person name="Pachter L."/>
            <person name="Papaceit M."/>
            <person name="Parisi M.J."/>
            <person name="Parisi M."/>
            <person name="Parts L."/>
            <person name="Pedersen J.S."/>
            <person name="Pesole G."/>
            <person name="Phillippy A.M."/>
            <person name="Ponting C.P."/>
            <person name="Pop M."/>
            <person name="Porcelli D."/>
            <person name="Powell J.R."/>
            <person name="Prohaska S."/>
            <person name="Pruitt K."/>
            <person name="Puig M."/>
            <person name="Quesneville H."/>
            <person name="Ram K.R."/>
            <person name="Rand D."/>
            <person name="Rasmussen M.D."/>
            <person name="Reed L.K."/>
            <person name="Reenan R."/>
            <person name="Reily A."/>
            <person name="Remington K.A."/>
            <person name="Rieger T.T."/>
            <person name="Ritchie M.G."/>
            <person name="Robin C."/>
            <person name="Rogers Y.H."/>
            <person name="Rohde C."/>
            <person name="Rozas J."/>
            <person name="Rubenfield M.J."/>
            <person name="Ruiz A."/>
            <person name="Russo S."/>
            <person name="Salzberg S.L."/>
            <person name="Sanchez-Gracia A."/>
            <person name="Saranga D.J."/>
            <person name="Sato H."/>
            <person name="Schaeffer S.W."/>
            <person name="Schatz M.C."/>
            <person name="Schlenke T."/>
            <person name="Schwartz R."/>
            <person name="Segarra C."/>
            <person name="Singh R.S."/>
            <person name="Sirot L."/>
            <person name="Sirota M."/>
            <person name="Sisneros N.B."/>
            <person name="Smith C.D."/>
            <person name="Smith T.F."/>
            <person name="Spieth J."/>
            <person name="Stage D.E."/>
            <person name="Stark A."/>
            <person name="Stephan W."/>
            <person name="Strausberg R.L."/>
            <person name="Strempel S."/>
            <person name="Sturgill D."/>
            <person name="Sutton G."/>
            <person name="Sutton G.G."/>
            <person name="Tao W."/>
            <person name="Teichmann S."/>
            <person name="Tobari Y.N."/>
            <person name="Tomimura Y."/>
            <person name="Tsolas J.M."/>
            <person name="Valente V.L."/>
            <person name="Venter E."/>
            <person name="Venter J.C."/>
            <person name="Vicario S."/>
            <person name="Vieira F.G."/>
            <person name="Vilella A.J."/>
            <person name="Villasante A."/>
            <person name="Walenz B."/>
            <person name="Wang J."/>
            <person name="Wasserman M."/>
            <person name="Watts T."/>
            <person name="Wilson D."/>
            <person name="Wilson R.K."/>
            <person name="Wing R.A."/>
            <person name="Wolfner M.F."/>
            <person name="Wong A."/>
            <person name="Wong G.K."/>
            <person name="Wu C.I."/>
            <person name="Wu G."/>
            <person name="Yamamoto D."/>
            <person name="Yang H.P."/>
            <person name="Yang S.P."/>
            <person name="Yorke J.A."/>
            <person name="Yoshida K."/>
            <person name="Zdobnov E."/>
            <person name="Zhang P."/>
            <person name="Zhang Y."/>
            <person name="Zimin A.V."/>
            <person name="Baldwin J."/>
            <person name="Abdouelleil A."/>
            <person name="Abdulkadir J."/>
            <person name="Abebe A."/>
            <person name="Abera B."/>
            <person name="Abreu J."/>
            <person name="Acer S.C."/>
            <person name="Aftuck L."/>
            <person name="Alexander A."/>
            <person name="An P."/>
            <person name="Anderson E."/>
            <person name="Anderson S."/>
            <person name="Arachi H."/>
            <person name="Azer M."/>
            <person name="Bachantsang P."/>
            <person name="Barry A."/>
            <person name="Bayul T."/>
            <person name="Berlin A."/>
            <person name="Bessette D."/>
            <person name="Bloom T."/>
            <person name="Blye J."/>
            <person name="Boguslavskiy L."/>
            <person name="Bonnet C."/>
            <person name="Boukhgalter B."/>
            <person name="Bourzgui I."/>
            <person name="Brown A."/>
            <person name="Cahill P."/>
            <person name="Channer S."/>
            <person name="Cheshatsang Y."/>
            <person name="Chuda L."/>
            <person name="Citroen M."/>
            <person name="Collymore A."/>
            <person name="Cooke P."/>
            <person name="Costello M."/>
            <person name="D'Aco K."/>
            <person name="Daza R."/>
            <person name="De Haan G."/>
            <person name="DeGray S."/>
            <person name="DeMaso C."/>
            <person name="Dhargay N."/>
            <person name="Dooley K."/>
            <person name="Dooley E."/>
            <person name="Doricent M."/>
            <person name="Dorje P."/>
            <person name="Dorjee K."/>
            <person name="Dupes A."/>
            <person name="Elong R."/>
            <person name="Falk J."/>
            <person name="Farina A."/>
            <person name="Faro S."/>
            <person name="Ferguson D."/>
            <person name="Fisher S."/>
            <person name="Foley C.D."/>
            <person name="Franke A."/>
            <person name="Friedrich D."/>
            <person name="Gadbois L."/>
            <person name="Gearin G."/>
            <person name="Gearin C.R."/>
            <person name="Giannoukos G."/>
            <person name="Goode T."/>
            <person name="Graham J."/>
            <person name="Grandbois E."/>
            <person name="Grewal S."/>
            <person name="Gyaltsen K."/>
            <person name="Hafez N."/>
            <person name="Hagos B."/>
            <person name="Hall J."/>
            <person name="Henson C."/>
            <person name="Hollinger A."/>
            <person name="Honan T."/>
            <person name="Huard M.D."/>
            <person name="Hughes L."/>
            <person name="Hurhula B."/>
            <person name="Husby M.E."/>
            <person name="Kamat A."/>
            <person name="Kanga B."/>
            <person name="Kashin S."/>
            <person name="Khazanovich D."/>
            <person name="Kisner P."/>
            <person name="Lance K."/>
            <person name="Lara M."/>
            <person name="Lee W."/>
            <person name="Lennon N."/>
            <person name="Letendre F."/>
            <person name="LeVine R."/>
            <person name="Lipovsky A."/>
            <person name="Liu X."/>
            <person name="Liu J."/>
            <person name="Liu S."/>
            <person name="Lokyitsang T."/>
            <person name="Lokyitsang Y."/>
            <person name="Lubonja R."/>
            <person name="Lui A."/>
            <person name="MacDonald P."/>
            <person name="Magnisalis V."/>
            <person name="Maru K."/>
            <person name="Matthews C."/>
            <person name="McCusker W."/>
            <person name="McDonough S."/>
            <person name="Mehta T."/>
            <person name="Meldrim J."/>
            <person name="Meneus L."/>
            <person name="Mihai O."/>
            <person name="Mihalev A."/>
            <person name="Mihova T."/>
            <person name="Mittelman R."/>
            <person name="Mlenga V."/>
            <person name="Montmayeur A."/>
            <person name="Mulrain L."/>
            <person name="Navidi A."/>
            <person name="Naylor J."/>
            <person name="Negash T."/>
            <person name="Nguyen T."/>
            <person name="Nguyen N."/>
            <person name="Nicol R."/>
            <person name="Norbu C."/>
            <person name="Norbu N."/>
            <person name="Novod N."/>
            <person name="O'Neill B."/>
            <person name="Osman S."/>
            <person name="Markiewicz E."/>
            <person name="Oyono O.L."/>
            <person name="Patti C."/>
            <person name="Phunkhang P."/>
            <person name="Pierre F."/>
            <person name="Priest M."/>
            <person name="Raghuraman S."/>
            <person name="Rege F."/>
            <person name="Reyes R."/>
            <person name="Rise C."/>
            <person name="Rogov P."/>
            <person name="Ross K."/>
            <person name="Ryan E."/>
            <person name="Settipalli S."/>
            <person name="Shea T."/>
            <person name="Sherpa N."/>
            <person name="Shi L."/>
            <person name="Shih D."/>
            <person name="Sparrow T."/>
            <person name="Spaulding J."/>
            <person name="Stalker J."/>
            <person name="Stange-Thomann N."/>
            <person name="Stavropoulos S."/>
            <person name="Stone C."/>
            <person name="Strader C."/>
            <person name="Tesfaye S."/>
            <person name="Thomson T."/>
            <person name="Thoulutsang Y."/>
            <person name="Thoulutsang D."/>
            <person name="Topham K."/>
            <person name="Topping I."/>
            <person name="Tsamla T."/>
            <person name="Vassiliev H."/>
            <person name="Vo A."/>
            <person name="Wangchuk T."/>
            <person name="Wangdi T."/>
            <person name="Weiand M."/>
            <person name="Wilkinson J."/>
            <person name="Wilson A."/>
            <person name="Yadav S."/>
            <person name="Young G."/>
            <person name="Yu Q."/>
            <person name="Zembek L."/>
            <person name="Zhong D."/>
            <person name="Zimmer A."/>
            <person name="Zwirko Z."/>
            <person name="Jaffe D.B."/>
            <person name="Alvarez P."/>
            <person name="Brockman W."/>
            <person name="Butler J."/>
            <person name="Chin C."/>
            <person name="Gnerre S."/>
            <person name="Grabherr M."/>
            <person name="Kleber M."/>
            <person name="Mauceli E."/>
            <person name="MacCallum I."/>
        </authorList>
    </citation>
    <scope>NUCLEOTIDE SEQUENCE [LARGE SCALE GENOMIC DNA]</scope>
    <source>
        <strain evidence="12">Tucson 15287-2541.00</strain>
    </source>
</reference>
<evidence type="ECO:0000256" key="4">
    <source>
        <dbReference type="ARBA" id="ARBA00022692"/>
    </source>
</evidence>
<dbReference type="PANTHER" id="PTHR11388:SF131">
    <property type="entry name" value="SOLUTE CARRIER ORGANIC ANION TRANSPORTER FAMILY MEMBER"/>
    <property type="match status" value="1"/>
</dbReference>
<feature type="transmembrane region" description="Helical" evidence="9">
    <location>
        <begin position="261"/>
        <end position="285"/>
    </location>
</feature>
<feature type="transmembrane region" description="Helical" evidence="9">
    <location>
        <begin position="31"/>
        <end position="50"/>
    </location>
</feature>
<dbReference type="OrthoDB" id="5062115at2759"/>
<dbReference type="PANTHER" id="PTHR11388">
    <property type="entry name" value="ORGANIC ANION TRANSPORTER"/>
    <property type="match status" value="1"/>
</dbReference>
<dbReference type="GO" id="GO:0005886">
    <property type="term" value="C:plasma membrane"/>
    <property type="evidence" value="ECO:0007669"/>
    <property type="project" value="UniProtKB-SubCell"/>
</dbReference>
<feature type="transmembrane region" description="Helical" evidence="9">
    <location>
        <begin position="392"/>
        <end position="417"/>
    </location>
</feature>
<dbReference type="PhylomeDB" id="B4JCP9"/>
<feature type="region of interest" description="Disordered" evidence="8">
    <location>
        <begin position="721"/>
        <end position="748"/>
    </location>
</feature>
<evidence type="ECO:0000259" key="10">
    <source>
        <dbReference type="PROSITE" id="PS51465"/>
    </source>
</evidence>
<dbReference type="InterPro" id="IPR004156">
    <property type="entry name" value="OATP"/>
</dbReference>
<evidence type="ECO:0000256" key="5">
    <source>
        <dbReference type="ARBA" id="ARBA00022989"/>
    </source>
</evidence>
<evidence type="ECO:0000313" key="11">
    <source>
        <dbReference type="EMBL" id="EDW04213.1"/>
    </source>
</evidence>
<keyword evidence="3" id="KW-1003">Cell membrane</keyword>
<proteinExistence type="inferred from homology"/>
<feature type="transmembrane region" description="Helical" evidence="9">
    <location>
        <begin position="358"/>
        <end position="380"/>
    </location>
</feature>
<dbReference type="GO" id="GO:0015347">
    <property type="term" value="F:sodium-independent organic anion transmembrane transporter activity"/>
    <property type="evidence" value="ECO:0007669"/>
    <property type="project" value="TreeGrafter"/>
</dbReference>
<feature type="domain" description="Kazal-like" evidence="10">
    <location>
        <begin position="463"/>
        <end position="514"/>
    </location>
</feature>
<comment type="subcellular location">
    <subcellularLocation>
        <location evidence="1">Cell membrane</location>
        <topology evidence="1">Multi-pass membrane protein</topology>
    </subcellularLocation>
</comment>
<feature type="transmembrane region" description="Helical" evidence="9">
    <location>
        <begin position="219"/>
        <end position="241"/>
    </location>
</feature>
<dbReference type="eggNOG" id="KOG3626">
    <property type="taxonomic scope" value="Eukaryota"/>
</dbReference>
<evidence type="ECO:0000256" key="8">
    <source>
        <dbReference type="SAM" id="MobiDB-lite"/>
    </source>
</evidence>
<feature type="transmembrane region" description="Helical" evidence="9">
    <location>
        <begin position="635"/>
        <end position="656"/>
    </location>
</feature>
<dbReference type="Pfam" id="PF03137">
    <property type="entry name" value="OATP"/>
    <property type="match status" value="1"/>
</dbReference>
<dbReference type="Gene3D" id="1.20.1250.20">
    <property type="entry name" value="MFS general substrate transporter like domains"/>
    <property type="match status" value="1"/>
</dbReference>
<dbReference type="CDD" id="cd17336">
    <property type="entry name" value="MFS_SLCO_OATP"/>
    <property type="match status" value="1"/>
</dbReference>
<evidence type="ECO:0000256" key="7">
    <source>
        <dbReference type="ARBA" id="ARBA00023157"/>
    </source>
</evidence>
<dbReference type="KEGG" id="dgr:6562188"/>
<keyword evidence="5 9" id="KW-1133">Transmembrane helix</keyword>
<dbReference type="PROSITE" id="PS51465">
    <property type="entry name" value="KAZAL_2"/>
    <property type="match status" value="1"/>
</dbReference>
<keyword evidence="7" id="KW-1015">Disulfide bond</keyword>
<feature type="transmembrane region" description="Helical" evidence="9">
    <location>
        <begin position="689"/>
        <end position="710"/>
    </location>
</feature>
<feature type="compositionally biased region" description="Basic and acidic residues" evidence="8">
    <location>
        <begin position="721"/>
        <end position="733"/>
    </location>
</feature>
<dbReference type="InterPro" id="IPR036259">
    <property type="entry name" value="MFS_trans_sf"/>
</dbReference>
<feature type="transmembrane region" description="Helical" evidence="9">
    <location>
        <begin position="429"/>
        <end position="449"/>
    </location>
</feature>
<accession>B4JCP9</accession>
<dbReference type="HOGENOM" id="CLU_008954_1_3_1"/>
<feature type="transmembrane region" description="Helical" evidence="9">
    <location>
        <begin position="70"/>
        <end position="91"/>
    </location>
</feature>
<evidence type="ECO:0000313" key="12">
    <source>
        <dbReference type="Proteomes" id="UP000001070"/>
    </source>
</evidence>
<evidence type="ECO:0000256" key="9">
    <source>
        <dbReference type="SAM" id="Phobius"/>
    </source>
</evidence>
<evidence type="ECO:0000256" key="1">
    <source>
        <dbReference type="ARBA" id="ARBA00004651"/>
    </source>
</evidence>
<keyword evidence="12" id="KW-1185">Reference proteome</keyword>
<feature type="transmembrane region" description="Helical" evidence="9">
    <location>
        <begin position="175"/>
        <end position="198"/>
    </location>
</feature>
<evidence type="ECO:0000256" key="2">
    <source>
        <dbReference type="ARBA" id="ARBA00009657"/>
    </source>
</evidence>
<evidence type="ECO:0000256" key="6">
    <source>
        <dbReference type="ARBA" id="ARBA00023136"/>
    </source>
</evidence>
<keyword evidence="6 9" id="KW-0472">Membrane</keyword>
<dbReference type="SUPFAM" id="SSF103473">
    <property type="entry name" value="MFS general substrate transporter"/>
    <property type="match status" value="1"/>
</dbReference>